<dbReference type="InterPro" id="IPR017853">
    <property type="entry name" value="GH"/>
</dbReference>
<dbReference type="Pfam" id="PF14488">
    <property type="entry name" value="DUF4434"/>
    <property type="match status" value="1"/>
</dbReference>
<dbReference type="InterPro" id="IPR027849">
    <property type="entry name" value="DUF4434"/>
</dbReference>
<feature type="domain" description="DUF4434" evidence="1">
    <location>
        <begin position="37"/>
        <end position="324"/>
    </location>
</feature>
<reference evidence="2" key="1">
    <citation type="submission" date="2016-04" db="EMBL/GenBank/DDBJ databases">
        <authorList>
            <person name="Evans L.H."/>
            <person name="Alamgir A."/>
            <person name="Owens N."/>
            <person name="Weber N.D."/>
            <person name="Virtaneva K."/>
            <person name="Barbian K."/>
            <person name="Babar A."/>
            <person name="Rosenke K."/>
        </authorList>
    </citation>
    <scope>NUCLEOTIDE SEQUENCE</scope>
    <source>
        <strain evidence="2">86-1</strain>
    </source>
</reference>
<name>A0A212K3U1_9BACT</name>
<accession>A0A212K3U1</accession>
<proteinExistence type="predicted"/>
<sequence length="353" mass="40761">MDRRKFLQLCGLTSASLLAGNNTFAGEIRRNPNIKPIMGSWFEFKHHNDSEGKYWNPALTKFTEAQWRAKIKEISETGMQYLVLMSVAENGKTFYPSTLQSRYDYECADPLEAVLSAADEYGIKFFVSNDFWSDYRNVDKMMTDKDISILREKGMEEVAEKYSHHKSFYGWYYPNETGLYNTIDETTINYVNKCSKKARELTPGCVNLIAPYGTKSIRLDDKYVRQLERLDIDIMAYQDEIGVKKTKAGTAGKYYEALYKVHAKAGRARLWADLEVFEFEGEVYDSALIPARFNRILTQLEDISPFVENILIYQYMGLMSKPGSVAPAGHKDAERLYKEYMDWLKVQQGLTIK</sequence>
<evidence type="ECO:0000313" key="2">
    <source>
        <dbReference type="EMBL" id="SBW06268.1"/>
    </source>
</evidence>
<evidence type="ECO:0000259" key="1">
    <source>
        <dbReference type="Pfam" id="PF14488"/>
    </source>
</evidence>
<dbReference type="EMBL" id="FLUM01000003">
    <property type="protein sequence ID" value="SBW06268.1"/>
    <property type="molecule type" value="Genomic_DNA"/>
</dbReference>
<dbReference type="RefSeq" id="WP_296943979.1">
    <property type="nucleotide sequence ID" value="NZ_LT599032.1"/>
</dbReference>
<dbReference type="SUPFAM" id="SSF51445">
    <property type="entry name" value="(Trans)glycosidases"/>
    <property type="match status" value="1"/>
</dbReference>
<protein>
    <recommendedName>
        <fullName evidence="1">DUF4434 domain-containing protein</fullName>
    </recommendedName>
</protein>
<dbReference type="Gene3D" id="3.20.20.80">
    <property type="entry name" value="Glycosidases"/>
    <property type="match status" value="1"/>
</dbReference>
<dbReference type="AlphaFoldDB" id="A0A212K3U1"/>
<gene>
    <name evidence="2" type="ORF">KL86DYS1_31329</name>
</gene>
<organism evidence="2">
    <name type="scientific">uncultured Dysgonomonas sp</name>
    <dbReference type="NCBI Taxonomy" id="206096"/>
    <lineage>
        <taxon>Bacteria</taxon>
        <taxon>Pseudomonadati</taxon>
        <taxon>Bacteroidota</taxon>
        <taxon>Bacteroidia</taxon>
        <taxon>Bacteroidales</taxon>
        <taxon>Dysgonomonadaceae</taxon>
        <taxon>Dysgonomonas</taxon>
        <taxon>environmental samples</taxon>
    </lineage>
</organism>